<dbReference type="EMBL" id="JAHMHR010000062">
    <property type="protein sequence ID" value="KAK1659323.1"/>
    <property type="molecule type" value="Genomic_DNA"/>
</dbReference>
<gene>
    <name evidence="1" type="ORF">BDP55DRAFT_680126</name>
</gene>
<sequence length="85" mass="9515">MSICWTLTLPTPMRLLQLFPPPSAQGVSCLHRTQSSLSPGPSRILRALKLGMQLCDLIMYRDSARSCRRWVSIVASPSFPKWVGD</sequence>
<comment type="caution">
    <text evidence="1">The sequence shown here is derived from an EMBL/GenBank/DDBJ whole genome shotgun (WGS) entry which is preliminary data.</text>
</comment>
<protein>
    <submittedName>
        <fullName evidence="1">Uncharacterized protein</fullName>
    </submittedName>
</protein>
<organism evidence="1 2">
    <name type="scientific">Colletotrichum godetiae</name>
    <dbReference type="NCBI Taxonomy" id="1209918"/>
    <lineage>
        <taxon>Eukaryota</taxon>
        <taxon>Fungi</taxon>
        <taxon>Dikarya</taxon>
        <taxon>Ascomycota</taxon>
        <taxon>Pezizomycotina</taxon>
        <taxon>Sordariomycetes</taxon>
        <taxon>Hypocreomycetidae</taxon>
        <taxon>Glomerellales</taxon>
        <taxon>Glomerellaceae</taxon>
        <taxon>Colletotrichum</taxon>
        <taxon>Colletotrichum acutatum species complex</taxon>
    </lineage>
</organism>
<dbReference type="RefSeq" id="XP_060424087.1">
    <property type="nucleotide sequence ID" value="XM_060576093.1"/>
</dbReference>
<dbReference type="Proteomes" id="UP001224890">
    <property type="component" value="Unassembled WGS sequence"/>
</dbReference>
<evidence type="ECO:0000313" key="2">
    <source>
        <dbReference type="Proteomes" id="UP001224890"/>
    </source>
</evidence>
<reference evidence="1" key="1">
    <citation type="submission" date="2021-06" db="EMBL/GenBank/DDBJ databases">
        <title>Comparative genomics, transcriptomics and evolutionary studies reveal genomic signatures of adaptation to plant cell wall in hemibiotrophic fungi.</title>
        <authorList>
            <consortium name="DOE Joint Genome Institute"/>
            <person name="Baroncelli R."/>
            <person name="Diaz J.F."/>
            <person name="Benocci T."/>
            <person name="Peng M."/>
            <person name="Battaglia E."/>
            <person name="Haridas S."/>
            <person name="Andreopoulos W."/>
            <person name="Labutti K."/>
            <person name="Pangilinan J."/>
            <person name="Floch G.L."/>
            <person name="Makela M.R."/>
            <person name="Henrissat B."/>
            <person name="Grigoriev I.V."/>
            <person name="Crouch J.A."/>
            <person name="De Vries R.P."/>
            <person name="Sukno S.A."/>
            <person name="Thon M.R."/>
        </authorList>
    </citation>
    <scope>NUCLEOTIDE SEQUENCE</scope>
    <source>
        <strain evidence="1">CBS 193.32</strain>
    </source>
</reference>
<evidence type="ECO:0000313" key="1">
    <source>
        <dbReference type="EMBL" id="KAK1659323.1"/>
    </source>
</evidence>
<dbReference type="GeneID" id="85460619"/>
<proteinExistence type="predicted"/>
<dbReference type="AlphaFoldDB" id="A0AAJ0AA26"/>
<accession>A0AAJ0AA26</accession>
<keyword evidence="2" id="KW-1185">Reference proteome</keyword>
<name>A0AAJ0AA26_9PEZI</name>